<reference evidence="3 4" key="1">
    <citation type="submission" date="2023-10" db="EMBL/GenBank/DDBJ databases">
        <title>Comparative genomics analysis reveals potential genetic determinants of host preference in Cryptosporidium xiaoi.</title>
        <authorList>
            <person name="Xiao L."/>
            <person name="Li J."/>
        </authorList>
    </citation>
    <scope>NUCLEOTIDE SEQUENCE [LARGE SCALE GENOMIC DNA]</scope>
    <source>
        <strain evidence="3 4">52996</strain>
    </source>
</reference>
<dbReference type="Pfam" id="PF01138">
    <property type="entry name" value="RNase_PH"/>
    <property type="match status" value="1"/>
</dbReference>
<dbReference type="PANTHER" id="PTHR11953:SF0">
    <property type="entry name" value="EXOSOME COMPLEX COMPONENT RRP41"/>
    <property type="match status" value="1"/>
</dbReference>
<dbReference type="SUPFAM" id="SSF55666">
    <property type="entry name" value="Ribonuclease PH domain 2-like"/>
    <property type="match status" value="1"/>
</dbReference>
<dbReference type="PANTHER" id="PTHR11953">
    <property type="entry name" value="EXOSOME COMPLEX COMPONENT"/>
    <property type="match status" value="1"/>
</dbReference>
<dbReference type="InterPro" id="IPR020568">
    <property type="entry name" value="Ribosomal_Su5_D2-typ_SF"/>
</dbReference>
<evidence type="ECO:0000313" key="3">
    <source>
        <dbReference type="EMBL" id="KAK6590101.1"/>
    </source>
</evidence>
<organism evidence="3 4">
    <name type="scientific">Cryptosporidium xiaoi</name>
    <dbReference type="NCBI Taxonomy" id="659607"/>
    <lineage>
        <taxon>Eukaryota</taxon>
        <taxon>Sar</taxon>
        <taxon>Alveolata</taxon>
        <taxon>Apicomplexa</taxon>
        <taxon>Conoidasida</taxon>
        <taxon>Coccidia</taxon>
        <taxon>Eucoccidiorida</taxon>
        <taxon>Eimeriorina</taxon>
        <taxon>Cryptosporidiidae</taxon>
        <taxon>Cryptosporidium</taxon>
    </lineage>
</organism>
<evidence type="ECO:0000313" key="4">
    <source>
        <dbReference type="Proteomes" id="UP001311799"/>
    </source>
</evidence>
<dbReference type="AlphaFoldDB" id="A0AAV9Y4Q6"/>
<dbReference type="SUPFAM" id="SSF54211">
    <property type="entry name" value="Ribosomal protein S5 domain 2-like"/>
    <property type="match status" value="1"/>
</dbReference>
<dbReference type="GO" id="GO:0071051">
    <property type="term" value="P:poly(A)-dependent snoRNA 3'-end processing"/>
    <property type="evidence" value="ECO:0007669"/>
    <property type="project" value="TreeGrafter"/>
</dbReference>
<dbReference type="GO" id="GO:0000177">
    <property type="term" value="C:cytoplasmic exosome (RNase complex)"/>
    <property type="evidence" value="ECO:0007669"/>
    <property type="project" value="TreeGrafter"/>
</dbReference>
<protein>
    <recommendedName>
        <fullName evidence="2">Exoribonuclease phosphorolytic domain-containing protein</fullName>
    </recommendedName>
</protein>
<dbReference type="EMBL" id="JAWDEY010000009">
    <property type="protein sequence ID" value="KAK6590101.1"/>
    <property type="molecule type" value="Genomic_DNA"/>
</dbReference>
<dbReference type="Proteomes" id="UP001311799">
    <property type="component" value="Unassembled WGS sequence"/>
</dbReference>
<name>A0AAV9Y4Q6_9CRYT</name>
<feature type="domain" description="Exoribonuclease phosphorolytic" evidence="2">
    <location>
        <begin position="20"/>
        <end position="145"/>
    </location>
</feature>
<comment type="similarity">
    <text evidence="1">Belongs to the RNase PH family.</text>
</comment>
<accession>A0AAV9Y4Q6</accession>
<gene>
    <name evidence="3" type="ORF">RS030_182703</name>
</gene>
<proteinExistence type="inferred from homology"/>
<dbReference type="GO" id="GO:0071028">
    <property type="term" value="P:nuclear mRNA surveillance"/>
    <property type="evidence" value="ECO:0007669"/>
    <property type="project" value="TreeGrafter"/>
</dbReference>
<dbReference type="GO" id="GO:0016075">
    <property type="term" value="P:rRNA catabolic process"/>
    <property type="evidence" value="ECO:0007669"/>
    <property type="project" value="TreeGrafter"/>
</dbReference>
<evidence type="ECO:0000259" key="2">
    <source>
        <dbReference type="Pfam" id="PF01138"/>
    </source>
</evidence>
<dbReference type="GO" id="GO:0005730">
    <property type="term" value="C:nucleolus"/>
    <property type="evidence" value="ECO:0007669"/>
    <property type="project" value="TreeGrafter"/>
</dbReference>
<dbReference type="InterPro" id="IPR027408">
    <property type="entry name" value="PNPase/RNase_PH_dom_sf"/>
</dbReference>
<comment type="caution">
    <text evidence="3">The sequence shown here is derived from an EMBL/GenBank/DDBJ whole genome shotgun (WGS) entry which is preliminary data.</text>
</comment>
<dbReference type="InterPro" id="IPR001247">
    <property type="entry name" value="ExoRNase_PH_dom1"/>
</dbReference>
<dbReference type="GO" id="GO:0003723">
    <property type="term" value="F:RNA binding"/>
    <property type="evidence" value="ECO:0007669"/>
    <property type="project" value="TreeGrafter"/>
</dbReference>
<dbReference type="GO" id="GO:0000176">
    <property type="term" value="C:nuclear exosome (RNase complex)"/>
    <property type="evidence" value="ECO:0007669"/>
    <property type="project" value="TreeGrafter"/>
</dbReference>
<dbReference type="GO" id="GO:0034475">
    <property type="term" value="P:U4 snRNA 3'-end processing"/>
    <property type="evidence" value="ECO:0007669"/>
    <property type="project" value="TreeGrafter"/>
</dbReference>
<dbReference type="Gene3D" id="3.30.230.70">
    <property type="entry name" value="GHMP Kinase, N-terminal domain"/>
    <property type="match status" value="1"/>
</dbReference>
<dbReference type="InterPro" id="IPR036345">
    <property type="entry name" value="ExoRNase_PH_dom2_sf"/>
</dbReference>
<sequence length="241" mass="26816">MNDLISTQGFRQDGRRANEIRRMNCTIYDHRYKGIDSSIFFEQGLTKLLVSVVGPTPTSGNNPGLNINCNFKIAPFSSQDRRKRTKNDKLCTENSMLISKTFSSVIGEFYNKSQININIMLIEGDGSVKSAAINATSIALALAGINMRDLIVSATCGSFGKYIFHDLTQMEVEALKSNILLAINSTDNEIYPVTIDINGKADQDAVENLTQEAFIACKTASYRIRNFLKVYTSNKIQNMIK</sequence>
<dbReference type="InterPro" id="IPR050080">
    <property type="entry name" value="RNase_PH"/>
</dbReference>
<keyword evidence="4" id="KW-1185">Reference proteome</keyword>
<evidence type="ECO:0000256" key="1">
    <source>
        <dbReference type="ARBA" id="ARBA00006678"/>
    </source>
</evidence>